<dbReference type="KEGG" id="sfic:EIZ62_30295"/>
<evidence type="ECO:0000256" key="11">
    <source>
        <dbReference type="ARBA" id="ARBA00060615"/>
    </source>
</evidence>
<evidence type="ECO:0000256" key="12">
    <source>
        <dbReference type="SAM" id="MobiDB-lite"/>
    </source>
</evidence>
<gene>
    <name evidence="15" type="ORF">EIZ62_30295</name>
</gene>
<dbReference type="SUPFAM" id="SSF48208">
    <property type="entry name" value="Six-hairpin glycosidases"/>
    <property type="match status" value="1"/>
</dbReference>
<evidence type="ECO:0000256" key="8">
    <source>
        <dbReference type="ARBA" id="ARBA00030473"/>
    </source>
</evidence>
<dbReference type="GO" id="GO:0004555">
    <property type="term" value="F:alpha,alpha-trehalase activity"/>
    <property type="evidence" value="ECO:0007669"/>
    <property type="project" value="UniProtKB-EC"/>
</dbReference>
<dbReference type="OrthoDB" id="3902805at2"/>
<evidence type="ECO:0000256" key="7">
    <source>
        <dbReference type="ARBA" id="ARBA00023295"/>
    </source>
</evidence>
<name>A0A6I6FG87_9ACTN</name>
<dbReference type="Pfam" id="PF19291">
    <property type="entry name" value="TREH_N"/>
    <property type="match status" value="1"/>
</dbReference>
<comment type="similarity">
    <text evidence="2">Belongs to the glycosyl hydrolase 15 family.</text>
</comment>
<dbReference type="PANTHER" id="PTHR31616:SF0">
    <property type="entry name" value="GLUCAN 1,4-ALPHA-GLUCOSIDASE"/>
    <property type="match status" value="1"/>
</dbReference>
<reference evidence="15 16" key="1">
    <citation type="submission" date="2018-12" db="EMBL/GenBank/DDBJ databases">
        <title>Complete genome sequence of Streptomyces ficellus NRRL8067, the producer of ficellomycin, feldamycin and nojirimycin.</title>
        <authorList>
            <person name="Zhang H."/>
            <person name="Yue R."/>
            <person name="Liu Y."/>
            <person name="Li M."/>
            <person name="Mu H."/>
            <person name="Zhang J."/>
        </authorList>
    </citation>
    <scope>NUCLEOTIDE SEQUENCE [LARGE SCALE GENOMIC DNA]</scope>
    <source>
        <strain evidence="15 16">NRRL 8067</strain>
    </source>
</reference>
<keyword evidence="6" id="KW-0119">Carbohydrate metabolism</keyword>
<comment type="cofactor">
    <cofactor evidence="10">
        <name>phosphate</name>
        <dbReference type="ChEBI" id="CHEBI:43474"/>
    </cofactor>
</comment>
<evidence type="ECO:0000256" key="4">
    <source>
        <dbReference type="ARBA" id="ARBA00019905"/>
    </source>
</evidence>
<evidence type="ECO:0000313" key="16">
    <source>
        <dbReference type="Proteomes" id="UP000422572"/>
    </source>
</evidence>
<dbReference type="GO" id="GO:0005993">
    <property type="term" value="P:trehalose catabolic process"/>
    <property type="evidence" value="ECO:0007669"/>
    <property type="project" value="UniProtKB-ARBA"/>
</dbReference>
<dbReference type="RefSeq" id="WP_156695807.1">
    <property type="nucleotide sequence ID" value="NZ_CP034279.1"/>
</dbReference>
<evidence type="ECO:0000256" key="9">
    <source>
        <dbReference type="ARBA" id="ARBA00031637"/>
    </source>
</evidence>
<feature type="domain" description="GH15-like" evidence="13">
    <location>
        <begin position="220"/>
        <end position="588"/>
    </location>
</feature>
<proteinExistence type="inferred from homology"/>
<feature type="domain" description="Trehalase-like N-terminal" evidence="14">
    <location>
        <begin position="4"/>
        <end position="161"/>
    </location>
</feature>
<evidence type="ECO:0000256" key="5">
    <source>
        <dbReference type="ARBA" id="ARBA00022801"/>
    </source>
</evidence>
<evidence type="ECO:0000313" key="15">
    <source>
        <dbReference type="EMBL" id="QGV82071.1"/>
    </source>
</evidence>
<evidence type="ECO:0000256" key="2">
    <source>
        <dbReference type="ARBA" id="ARBA00006188"/>
    </source>
</evidence>
<comment type="catalytic activity">
    <reaction evidence="1">
        <text>alpha,alpha-trehalose + H2O = alpha-D-glucose + beta-D-glucose</text>
        <dbReference type="Rhea" id="RHEA:32675"/>
        <dbReference type="ChEBI" id="CHEBI:15377"/>
        <dbReference type="ChEBI" id="CHEBI:15903"/>
        <dbReference type="ChEBI" id="CHEBI:16551"/>
        <dbReference type="ChEBI" id="CHEBI:17925"/>
        <dbReference type="EC" id="3.2.1.28"/>
    </reaction>
</comment>
<keyword evidence="16" id="KW-1185">Reference proteome</keyword>
<dbReference type="FunFam" id="1.50.10.10:FF:000005">
    <property type="entry name" value="Glycosyl hydrolase, glucoamylase"/>
    <property type="match status" value="1"/>
</dbReference>
<feature type="region of interest" description="Disordered" evidence="12">
    <location>
        <begin position="595"/>
        <end position="630"/>
    </location>
</feature>
<protein>
    <recommendedName>
        <fullName evidence="4">Trehalase</fullName>
        <ecNumber evidence="3">3.2.1.28</ecNumber>
    </recommendedName>
    <alternativeName>
        <fullName evidence="8">Alpha,alpha-trehalase</fullName>
    </alternativeName>
    <alternativeName>
        <fullName evidence="9">Alpha,alpha-trehalose glucohydrolase</fullName>
    </alternativeName>
</protein>
<feature type="compositionally biased region" description="Basic and acidic residues" evidence="12">
    <location>
        <begin position="595"/>
        <end position="624"/>
    </location>
</feature>
<keyword evidence="5 15" id="KW-0378">Hydrolase</keyword>
<dbReference type="Proteomes" id="UP000422572">
    <property type="component" value="Chromosome"/>
</dbReference>
<dbReference type="InterPro" id="IPR011613">
    <property type="entry name" value="GH15-like"/>
</dbReference>
<sequence length="630" mass="69740">MVGRIEDYALIGDLETAALVGKDGAIDWLCVPRFDSPACFAALLGSEDNGRWRIAPAGAATCSRRSYVPDTLVLETVWETVGGAVKVTDFMPPRGGLPQVVRRVEGLSGRVAMRADLTVRFDNGRIVPWTRTVDARTVVAVAGPDSALLHADAAVDLSVTTPRTSCAFSVAAGERVTFVLRWSPSHLPANPGGDTEELLAGTLDFWRTWTSKCLYQGPWRDVVVRSLVTLKALTYEPTGGIVAAVTSSLPECLGGERNWDYRFCWLRDSTFTLSCLLRSGYREEAVAWKDWLVRAVAGEPSDLQPLYGVGGQRRLVETLAPWLAGYEGSEPVRFGNAAVGQLQLDVYGEVLNTVYSALRAGVAIDTQVWRLIASFMEYLEKHWREPDAGLWEVRGPRRHFVHSKIMCWVAADRALRMARVAGLRGSAERWRAMRQEIRKDVLRHGWDDEMGCFVQYYGSRRVDAAVLLMPKLGFLPPDDRRLRGTLEAVRRLDHHGFLRRYADTGGPGRVNEVDGLYGGEGTFLACSLWFADSLAMTGRRDEGRELFERVLDVRNDVGLLSEEWDPVSRRQLGNLPQAFSHVALVNTAFALHGTRAESRNGNGRHGDGSRNGRHGDGSRTESGSRVRAAR</sequence>
<organism evidence="15 16">
    <name type="scientific">Streptomyces ficellus</name>
    <dbReference type="NCBI Taxonomy" id="1977088"/>
    <lineage>
        <taxon>Bacteria</taxon>
        <taxon>Bacillati</taxon>
        <taxon>Actinomycetota</taxon>
        <taxon>Actinomycetes</taxon>
        <taxon>Kitasatosporales</taxon>
        <taxon>Streptomycetaceae</taxon>
        <taxon>Streptomyces</taxon>
    </lineage>
</organism>
<dbReference type="PANTHER" id="PTHR31616">
    <property type="entry name" value="TREHALASE"/>
    <property type="match status" value="1"/>
</dbReference>
<evidence type="ECO:0000259" key="13">
    <source>
        <dbReference type="Pfam" id="PF00723"/>
    </source>
</evidence>
<evidence type="ECO:0000256" key="3">
    <source>
        <dbReference type="ARBA" id="ARBA00012757"/>
    </source>
</evidence>
<dbReference type="InterPro" id="IPR008928">
    <property type="entry name" value="6-hairpin_glycosidase_sf"/>
</dbReference>
<dbReference type="Pfam" id="PF00723">
    <property type="entry name" value="Glyco_hydro_15"/>
    <property type="match status" value="1"/>
</dbReference>
<dbReference type="EMBL" id="CP034279">
    <property type="protein sequence ID" value="QGV82071.1"/>
    <property type="molecule type" value="Genomic_DNA"/>
</dbReference>
<accession>A0A6I6FG87</accession>
<dbReference type="InterPro" id="IPR045582">
    <property type="entry name" value="Trehalase-like_N"/>
</dbReference>
<dbReference type="Gene3D" id="1.50.10.10">
    <property type="match status" value="1"/>
</dbReference>
<evidence type="ECO:0000259" key="14">
    <source>
        <dbReference type="Pfam" id="PF19291"/>
    </source>
</evidence>
<evidence type="ECO:0000256" key="10">
    <source>
        <dbReference type="ARBA" id="ARBA00053030"/>
    </source>
</evidence>
<evidence type="ECO:0000256" key="1">
    <source>
        <dbReference type="ARBA" id="ARBA00001576"/>
    </source>
</evidence>
<comment type="pathway">
    <text evidence="11">Glycan degradation; trehalose degradation; D-glucose from alpha,alpha-trehalose: step 1/1.</text>
</comment>
<keyword evidence="7" id="KW-0326">Glycosidase</keyword>
<evidence type="ECO:0000256" key="6">
    <source>
        <dbReference type="ARBA" id="ARBA00023277"/>
    </source>
</evidence>
<dbReference type="AlphaFoldDB" id="A0A6I6FG87"/>
<dbReference type="EC" id="3.2.1.28" evidence="3"/>
<dbReference type="InterPro" id="IPR012341">
    <property type="entry name" value="6hp_glycosidase-like_sf"/>
</dbReference>